<reference evidence="1" key="1">
    <citation type="journal article" date="2022" name="Int. J. Mol. Sci.">
        <title>Draft Genome of Tanacetum Coccineum: Genomic Comparison of Closely Related Tanacetum-Family Plants.</title>
        <authorList>
            <person name="Yamashiro T."/>
            <person name="Shiraishi A."/>
            <person name="Nakayama K."/>
            <person name="Satake H."/>
        </authorList>
    </citation>
    <scope>NUCLEOTIDE SEQUENCE</scope>
</reference>
<keyword evidence="2" id="KW-1185">Reference proteome</keyword>
<dbReference type="Proteomes" id="UP001151760">
    <property type="component" value="Unassembled WGS sequence"/>
</dbReference>
<reference evidence="1" key="2">
    <citation type="submission" date="2022-01" db="EMBL/GenBank/DDBJ databases">
        <authorList>
            <person name="Yamashiro T."/>
            <person name="Shiraishi A."/>
            <person name="Satake H."/>
            <person name="Nakayama K."/>
        </authorList>
    </citation>
    <scope>NUCLEOTIDE SEQUENCE</scope>
</reference>
<dbReference type="EMBL" id="BQNB010009680">
    <property type="protein sequence ID" value="GJS66886.1"/>
    <property type="molecule type" value="Genomic_DNA"/>
</dbReference>
<comment type="caution">
    <text evidence="1">The sequence shown here is derived from an EMBL/GenBank/DDBJ whole genome shotgun (WGS) entry which is preliminary data.</text>
</comment>
<name>A0ABQ4XPY9_9ASTR</name>
<evidence type="ECO:0000313" key="2">
    <source>
        <dbReference type="Proteomes" id="UP001151760"/>
    </source>
</evidence>
<accession>A0ABQ4XPY9</accession>
<organism evidence="1 2">
    <name type="scientific">Tanacetum coccineum</name>
    <dbReference type="NCBI Taxonomy" id="301880"/>
    <lineage>
        <taxon>Eukaryota</taxon>
        <taxon>Viridiplantae</taxon>
        <taxon>Streptophyta</taxon>
        <taxon>Embryophyta</taxon>
        <taxon>Tracheophyta</taxon>
        <taxon>Spermatophyta</taxon>
        <taxon>Magnoliopsida</taxon>
        <taxon>eudicotyledons</taxon>
        <taxon>Gunneridae</taxon>
        <taxon>Pentapetalae</taxon>
        <taxon>asterids</taxon>
        <taxon>campanulids</taxon>
        <taxon>Asterales</taxon>
        <taxon>Asteraceae</taxon>
        <taxon>Asteroideae</taxon>
        <taxon>Anthemideae</taxon>
        <taxon>Anthemidinae</taxon>
        <taxon>Tanacetum</taxon>
    </lineage>
</organism>
<evidence type="ECO:0000313" key="1">
    <source>
        <dbReference type="EMBL" id="GJS66886.1"/>
    </source>
</evidence>
<sequence>MRGPLSEVASDGLRDAVTVIYLLFTHLSRLRIAHSISSRSLDGSLALSVDLRMIWFQELGGVEYGRTIRRVGRLLEHNNTKGVAANHYHTLAQAAAIADYARMHACMAYMQRGSGWVAIQRAATLLIVVQPTTRYTLDEAIAPRRLDIRMHTRTTHGLYHACRALAMQSRDDEGNDGAEGSIHS</sequence>
<protein>
    <submittedName>
        <fullName evidence="1">Uncharacterized protein</fullName>
    </submittedName>
</protein>
<gene>
    <name evidence="1" type="ORF">Tco_0681450</name>
</gene>
<proteinExistence type="predicted"/>